<proteinExistence type="predicted"/>
<sequence length="170" mass="18343">MPGGGWVETGPQDRVLIWLQSQPGCQFLLEPESRLVLHPGRRADAPEYVVAKLERGVLRVPSEGCRTALEVTTSVGRLLSHGARFSVKATDGWISVFHQAGNLQLIFQDQTVPLRTSTVTTISSTGSHRITSFTEADKEPAPANLLPRRPSRGESPAVPNVSPVSASGRP</sequence>
<comment type="caution">
    <text evidence="2">The sequence shown here is derived from an EMBL/GenBank/DDBJ whole genome shotgun (WGS) entry which is preliminary data.</text>
</comment>
<feature type="region of interest" description="Disordered" evidence="1">
    <location>
        <begin position="135"/>
        <end position="170"/>
    </location>
</feature>
<evidence type="ECO:0000256" key="1">
    <source>
        <dbReference type="SAM" id="MobiDB-lite"/>
    </source>
</evidence>
<dbReference type="EMBL" id="JACPUR010000041">
    <property type="protein sequence ID" value="MBI3129421.1"/>
    <property type="molecule type" value="Genomic_DNA"/>
</dbReference>
<evidence type="ECO:0008006" key="4">
    <source>
        <dbReference type="Google" id="ProtNLM"/>
    </source>
</evidence>
<protein>
    <recommendedName>
        <fullName evidence="4">FecR protein domain-containing protein</fullName>
    </recommendedName>
</protein>
<evidence type="ECO:0000313" key="2">
    <source>
        <dbReference type="EMBL" id="MBI3129421.1"/>
    </source>
</evidence>
<gene>
    <name evidence="2" type="ORF">HYZ11_17570</name>
</gene>
<organism evidence="2 3">
    <name type="scientific">Tectimicrobiota bacterium</name>
    <dbReference type="NCBI Taxonomy" id="2528274"/>
    <lineage>
        <taxon>Bacteria</taxon>
        <taxon>Pseudomonadati</taxon>
        <taxon>Nitrospinota/Tectimicrobiota group</taxon>
        <taxon>Candidatus Tectimicrobiota</taxon>
    </lineage>
</organism>
<evidence type="ECO:0000313" key="3">
    <source>
        <dbReference type="Proteomes" id="UP000782312"/>
    </source>
</evidence>
<name>A0A932I153_UNCTE</name>
<dbReference type="AlphaFoldDB" id="A0A932I153"/>
<dbReference type="Proteomes" id="UP000782312">
    <property type="component" value="Unassembled WGS sequence"/>
</dbReference>
<reference evidence="2" key="1">
    <citation type="submission" date="2020-07" db="EMBL/GenBank/DDBJ databases">
        <title>Huge and variable diversity of episymbiotic CPR bacteria and DPANN archaea in groundwater ecosystems.</title>
        <authorList>
            <person name="He C.Y."/>
            <person name="Keren R."/>
            <person name="Whittaker M."/>
            <person name="Farag I.F."/>
            <person name="Doudna J."/>
            <person name="Cate J.H.D."/>
            <person name="Banfield J.F."/>
        </authorList>
    </citation>
    <scope>NUCLEOTIDE SEQUENCE</scope>
    <source>
        <strain evidence="2">NC_groundwater_763_Ag_S-0.2um_68_21</strain>
    </source>
</reference>
<accession>A0A932I153</accession>